<dbReference type="SMART" id="SM00479">
    <property type="entry name" value="EXOIII"/>
    <property type="match status" value="1"/>
</dbReference>
<feature type="domain" description="Exonuclease" evidence="1">
    <location>
        <begin position="10"/>
        <end position="138"/>
    </location>
</feature>
<evidence type="ECO:0000313" key="3">
    <source>
        <dbReference type="Proteomes" id="UP000663882"/>
    </source>
</evidence>
<dbReference type="EMBL" id="CAJNOO010000464">
    <property type="protein sequence ID" value="CAF0950553.1"/>
    <property type="molecule type" value="Genomic_DNA"/>
</dbReference>
<comment type="caution">
    <text evidence="2">The sequence shown here is derived from an EMBL/GenBank/DDBJ whole genome shotgun (WGS) entry which is preliminary data.</text>
</comment>
<accession>A0A814D5D0</accession>
<evidence type="ECO:0000313" key="2">
    <source>
        <dbReference type="EMBL" id="CAF0950553.1"/>
    </source>
</evidence>
<dbReference type="OrthoDB" id="8191639at2759"/>
<sequence>MACTNSANNRIVSIDVECMATGFTHEDRAPCSVALVDSQCQIIFSSLIKPKDEIVSDLYPLTGLRIKDLEQAPSFDEVLEKIYALLDPTTIIVGQKPQAHEAMVLLNIDLNAQNGHLATEDARASILLYLQYKDNARDLIDARRRLLNTRPRTTPAKANNYKYEGVCLSAYSANLCTCGRPIRGDD</sequence>
<dbReference type="Pfam" id="PF00929">
    <property type="entry name" value="RNase_T"/>
    <property type="match status" value="1"/>
</dbReference>
<reference evidence="2" key="1">
    <citation type="submission" date="2021-02" db="EMBL/GenBank/DDBJ databases">
        <authorList>
            <person name="Nowell W R."/>
        </authorList>
    </citation>
    <scope>NUCLEOTIDE SEQUENCE</scope>
</reference>
<dbReference type="GO" id="GO:0003676">
    <property type="term" value="F:nucleic acid binding"/>
    <property type="evidence" value="ECO:0007669"/>
    <property type="project" value="InterPro"/>
</dbReference>
<gene>
    <name evidence="2" type="ORF">RFH988_LOCUS11603</name>
</gene>
<evidence type="ECO:0000259" key="1">
    <source>
        <dbReference type="SMART" id="SM00479"/>
    </source>
</evidence>
<protein>
    <recommendedName>
        <fullName evidence="1">Exonuclease domain-containing protein</fullName>
    </recommendedName>
</protein>
<dbReference type="AlphaFoldDB" id="A0A814D5D0"/>
<dbReference type="InterPro" id="IPR013520">
    <property type="entry name" value="Ribonucl_H"/>
</dbReference>
<dbReference type="SUPFAM" id="SSF53098">
    <property type="entry name" value="Ribonuclease H-like"/>
    <property type="match status" value="1"/>
</dbReference>
<dbReference type="InterPro" id="IPR012337">
    <property type="entry name" value="RNaseH-like_sf"/>
</dbReference>
<dbReference type="Gene3D" id="3.30.420.10">
    <property type="entry name" value="Ribonuclease H-like superfamily/Ribonuclease H"/>
    <property type="match status" value="1"/>
</dbReference>
<organism evidence="2 3">
    <name type="scientific">Rotaria sordida</name>
    <dbReference type="NCBI Taxonomy" id="392033"/>
    <lineage>
        <taxon>Eukaryota</taxon>
        <taxon>Metazoa</taxon>
        <taxon>Spiralia</taxon>
        <taxon>Gnathifera</taxon>
        <taxon>Rotifera</taxon>
        <taxon>Eurotatoria</taxon>
        <taxon>Bdelloidea</taxon>
        <taxon>Philodinida</taxon>
        <taxon>Philodinidae</taxon>
        <taxon>Rotaria</taxon>
    </lineage>
</organism>
<proteinExistence type="predicted"/>
<dbReference type="Proteomes" id="UP000663882">
    <property type="component" value="Unassembled WGS sequence"/>
</dbReference>
<name>A0A814D5D0_9BILA</name>
<dbReference type="InterPro" id="IPR036397">
    <property type="entry name" value="RNaseH_sf"/>
</dbReference>